<feature type="region of interest" description="Disordered" evidence="1">
    <location>
        <begin position="1"/>
        <end position="39"/>
    </location>
</feature>
<evidence type="ECO:0000313" key="3">
    <source>
        <dbReference type="Proteomes" id="UP000707451"/>
    </source>
</evidence>
<evidence type="ECO:0000256" key="1">
    <source>
        <dbReference type="SAM" id="MobiDB-lite"/>
    </source>
</evidence>
<name>A0A9P7XZR3_9FUNG</name>
<proteinExistence type="predicted"/>
<comment type="caution">
    <text evidence="2">The sequence shown here is derived from an EMBL/GenBank/DDBJ whole genome shotgun (WGS) entry which is preliminary data.</text>
</comment>
<dbReference type="EMBL" id="JAHRHY010000005">
    <property type="protein sequence ID" value="KAG9069178.1"/>
    <property type="molecule type" value="Genomic_DNA"/>
</dbReference>
<keyword evidence="3" id="KW-1185">Reference proteome</keyword>
<dbReference type="OrthoDB" id="2441926at2759"/>
<gene>
    <name evidence="2" type="ORF">KI688_010074</name>
</gene>
<sequence length="226" mass="25371">MTSAAPTPSRRVPAELRFSLPGPGPGRRNMRSARDGDTGRRLTVTEIQKLLVIPNTLVAQNGHGKSKPGARIAPPRPFVERHRNGDQVEDAKPKLTVTKLQKQFVIPQGLVTQKQYDKKVPGRTTNSFAKGSYARRLVEMMPYHRSEYYIWANATIRKLKLLGSSEPIAVIEVMSISRNMRLQWAKCKVISSNTTKPLFGLSSIRTRSVGITLSIWLWRLGRDADQ</sequence>
<protein>
    <submittedName>
        <fullName evidence="2">Uncharacterized protein</fullName>
    </submittedName>
</protein>
<evidence type="ECO:0000313" key="2">
    <source>
        <dbReference type="EMBL" id="KAG9069178.1"/>
    </source>
</evidence>
<accession>A0A9P7XZR3</accession>
<feature type="region of interest" description="Disordered" evidence="1">
    <location>
        <begin position="59"/>
        <end position="87"/>
    </location>
</feature>
<dbReference type="Proteomes" id="UP000707451">
    <property type="component" value="Unassembled WGS sequence"/>
</dbReference>
<feature type="compositionally biased region" description="Basic and acidic residues" evidence="1">
    <location>
        <begin position="78"/>
        <end position="87"/>
    </location>
</feature>
<organism evidence="2 3">
    <name type="scientific">Linnemannia hyalina</name>
    <dbReference type="NCBI Taxonomy" id="64524"/>
    <lineage>
        <taxon>Eukaryota</taxon>
        <taxon>Fungi</taxon>
        <taxon>Fungi incertae sedis</taxon>
        <taxon>Mucoromycota</taxon>
        <taxon>Mortierellomycotina</taxon>
        <taxon>Mortierellomycetes</taxon>
        <taxon>Mortierellales</taxon>
        <taxon>Mortierellaceae</taxon>
        <taxon>Linnemannia</taxon>
    </lineage>
</organism>
<dbReference type="AlphaFoldDB" id="A0A9P7XZR3"/>
<reference evidence="2" key="1">
    <citation type="submission" date="2021-06" db="EMBL/GenBank/DDBJ databases">
        <title>Genome Sequence of Mortierella hyaline Strain SCG-10, a Cold-Adapted, Nitrate-Reducing Fungus Isolated from Soil in Minnesota, USA.</title>
        <authorList>
            <person name="Aldossari N."/>
        </authorList>
    </citation>
    <scope>NUCLEOTIDE SEQUENCE</scope>
    <source>
        <strain evidence="2">SCG-10</strain>
    </source>
</reference>